<gene>
    <name evidence="2" type="ORF">FHX64_000668</name>
</gene>
<dbReference type="SUPFAM" id="SSF52540">
    <property type="entry name" value="P-loop containing nucleoside triphosphate hydrolases"/>
    <property type="match status" value="1"/>
</dbReference>
<dbReference type="FunFam" id="3.40.50.300:FF:001230">
    <property type="entry name" value="Phosphoribulokinase/uridine kinase family protein"/>
    <property type="match status" value="1"/>
</dbReference>
<dbReference type="InterPro" id="IPR018163">
    <property type="entry name" value="Thr/Ala-tRNA-synth_IIc_edit"/>
</dbReference>
<dbReference type="Gene3D" id="3.30.980.10">
    <property type="entry name" value="Threonyl-trna Synthetase, Chain A, domain 2"/>
    <property type="match status" value="1"/>
</dbReference>
<protein>
    <submittedName>
        <fullName evidence="2">Uridine kinase</fullName>
        <ecNumber evidence="2">2.7.1.48</ecNumber>
    </submittedName>
</protein>
<dbReference type="Proteomes" id="UP000544222">
    <property type="component" value="Unassembled WGS sequence"/>
</dbReference>
<evidence type="ECO:0000313" key="3">
    <source>
        <dbReference type="Proteomes" id="UP000544222"/>
    </source>
</evidence>
<dbReference type="Gene3D" id="3.40.50.300">
    <property type="entry name" value="P-loop containing nucleotide triphosphate hydrolases"/>
    <property type="match status" value="1"/>
</dbReference>
<dbReference type="InterPro" id="IPR006083">
    <property type="entry name" value="PRK/URK"/>
</dbReference>
<dbReference type="PANTHER" id="PTHR10285">
    <property type="entry name" value="URIDINE KINASE"/>
    <property type="match status" value="1"/>
</dbReference>
<dbReference type="Pfam" id="PF00485">
    <property type="entry name" value="PRK"/>
    <property type="match status" value="1"/>
</dbReference>
<dbReference type="AlphaFoldDB" id="A0A7W5DP53"/>
<reference evidence="2 3" key="1">
    <citation type="submission" date="2020-08" db="EMBL/GenBank/DDBJ databases">
        <title>Genomic Encyclopedia of Type Strains, Phase IV (KMG-IV): sequencing the most valuable type-strain genomes for metagenomic binning, comparative biology and taxonomic classification.</title>
        <authorList>
            <person name="Goeker M."/>
        </authorList>
    </citation>
    <scope>NUCLEOTIDE SEQUENCE [LARGE SCALE GENOMIC DNA]</scope>
    <source>
        <strain evidence="2 3">DSM 27471</strain>
    </source>
</reference>
<organism evidence="2 3">
    <name type="scientific">Microbacter margulisiae</name>
    <dbReference type="NCBI Taxonomy" id="1350067"/>
    <lineage>
        <taxon>Bacteria</taxon>
        <taxon>Pseudomonadati</taxon>
        <taxon>Bacteroidota</taxon>
        <taxon>Bacteroidia</taxon>
        <taxon>Bacteroidales</taxon>
        <taxon>Porphyromonadaceae</taxon>
        <taxon>Microbacter</taxon>
    </lineage>
</organism>
<evidence type="ECO:0000313" key="2">
    <source>
        <dbReference type="EMBL" id="MBB3186505.1"/>
    </source>
</evidence>
<dbReference type="GO" id="GO:0005524">
    <property type="term" value="F:ATP binding"/>
    <property type="evidence" value="ECO:0007669"/>
    <property type="project" value="InterPro"/>
</dbReference>
<comment type="caution">
    <text evidence="2">The sequence shown here is derived from an EMBL/GenBank/DDBJ whole genome shotgun (WGS) entry which is preliminary data.</text>
</comment>
<feature type="domain" description="Phosphoribulokinase/uridine kinase" evidence="1">
    <location>
        <begin position="294"/>
        <end position="489"/>
    </location>
</feature>
<dbReference type="CDD" id="cd02028">
    <property type="entry name" value="UMPK_like"/>
    <property type="match status" value="1"/>
</dbReference>
<dbReference type="InterPro" id="IPR027417">
    <property type="entry name" value="P-loop_NTPase"/>
</dbReference>
<dbReference type="EC" id="2.7.1.48" evidence="2"/>
<keyword evidence="2" id="KW-0418">Kinase</keyword>
<accession>A0A7W5DP53</accession>
<sequence>MDQPITIYCKNTNSYHQVTPGISLMEIFHLLKVNMPFQVVAAKVNNKVQSLDFVVYKPKDIEFIDVSTPSGMRVYVRTLSMVMAKAVNDVYGNATLHIEHPLAKGYFGCISVNGKCVAVDLNVIKDRMKEIISQNLPVICEEKQTTEVIELFRQRGQMDKVVLLETLGFLYSRYFRIGDFVDYYSSVLLPTTGELTLFDLEKYEEGFLLRIPNRTNPLVLEEYVDQPAMFHVFKEFISWNNLMGMRNVGDFNLACKQNKSYTLINIAEALHEKKVANIADMIVHRKESAKFVLISGPSSSGKTTFSKRLSVQLLVAGIKPLVISLDNYFVTRDKTPRDENGELDYESIDALDVDLLNQHLTSLLQGEEIELPTYNFEDGKRYFKGEKMKLKSDNVLVMEGIHALNPALTPAIPDANKFKIYVSALTTISLDNHNWISTTDTRLIRRIVRDFRYRNYSARETIARWDSVRNGEDKWIFPFQENADVMFNSALIFELAVLKKYVEPLLAEVPQNCSEFTEAHRLAKFLRFFLPIRDREIPPTSLLREFVGGSSFRY</sequence>
<evidence type="ECO:0000259" key="1">
    <source>
        <dbReference type="Pfam" id="PF00485"/>
    </source>
</evidence>
<dbReference type="EMBL" id="JACHYB010000001">
    <property type="protein sequence ID" value="MBB3186505.1"/>
    <property type="molecule type" value="Genomic_DNA"/>
</dbReference>
<keyword evidence="2" id="KW-0808">Transferase</keyword>
<name>A0A7W5DP53_9PORP</name>
<dbReference type="GO" id="GO:0004849">
    <property type="term" value="F:uridine kinase activity"/>
    <property type="evidence" value="ECO:0007669"/>
    <property type="project" value="UniProtKB-EC"/>
</dbReference>
<dbReference type="RefSeq" id="WP_183412396.1">
    <property type="nucleotide sequence ID" value="NZ_JACHYB010000001.1"/>
</dbReference>
<proteinExistence type="predicted"/>
<dbReference type="SUPFAM" id="SSF55186">
    <property type="entry name" value="ThrRS/AlaRS common domain"/>
    <property type="match status" value="1"/>
</dbReference>
<keyword evidence="3" id="KW-1185">Reference proteome</keyword>